<keyword evidence="3" id="KW-1185">Reference proteome</keyword>
<accession>A0A067A0W2</accession>
<evidence type="ECO:0000259" key="1">
    <source>
        <dbReference type="Pfam" id="PF01882"/>
    </source>
</evidence>
<proteinExistence type="predicted"/>
<dbReference type="AlphaFoldDB" id="A0A067A0W2"/>
<reference evidence="2 3" key="1">
    <citation type="submission" date="2014-04" db="EMBL/GenBank/DDBJ databases">
        <title>Draft genome sequence of Hydrogenovibrio marinus MH-110, a model organism for aerobic H2 metabolism.</title>
        <authorList>
            <person name="Cha H.J."/>
            <person name="Jo B.H."/>
            <person name="Hwang B.H."/>
        </authorList>
    </citation>
    <scope>NUCLEOTIDE SEQUENCE [LARGE SCALE GENOMIC DNA]</scope>
    <source>
        <strain evidence="2 3">MH-110</strain>
    </source>
</reference>
<dbReference type="STRING" id="28885.EI16_06905"/>
<gene>
    <name evidence="2" type="ORF">EI16_06905</name>
</gene>
<dbReference type="InterPro" id="IPR002881">
    <property type="entry name" value="DUF58"/>
</dbReference>
<dbReference type="RefSeq" id="WP_051623060.1">
    <property type="nucleotide sequence ID" value="NZ_AP020335.1"/>
</dbReference>
<comment type="caution">
    <text evidence="2">The sequence shown here is derived from an EMBL/GenBank/DDBJ whole genome shotgun (WGS) entry which is preliminary data.</text>
</comment>
<name>A0A067A0W2_HYDMR</name>
<dbReference type="Pfam" id="PF01882">
    <property type="entry name" value="DUF58"/>
    <property type="match status" value="1"/>
</dbReference>
<dbReference type="PANTHER" id="PTHR33608:SF12">
    <property type="entry name" value="DUF58 DOMAIN-CONTAINING PROTEIN"/>
    <property type="match status" value="1"/>
</dbReference>
<organism evidence="2 3">
    <name type="scientific">Hydrogenovibrio marinus</name>
    <dbReference type="NCBI Taxonomy" id="28885"/>
    <lineage>
        <taxon>Bacteria</taxon>
        <taxon>Pseudomonadati</taxon>
        <taxon>Pseudomonadota</taxon>
        <taxon>Gammaproteobacteria</taxon>
        <taxon>Thiotrichales</taxon>
        <taxon>Piscirickettsiaceae</taxon>
        <taxon>Hydrogenovibrio</taxon>
    </lineage>
</organism>
<evidence type="ECO:0000313" key="3">
    <source>
        <dbReference type="Proteomes" id="UP000027341"/>
    </source>
</evidence>
<dbReference type="PANTHER" id="PTHR33608">
    <property type="entry name" value="BLL2464 PROTEIN"/>
    <property type="match status" value="1"/>
</dbReference>
<dbReference type="Proteomes" id="UP000027341">
    <property type="component" value="Unassembled WGS sequence"/>
</dbReference>
<feature type="domain" description="DUF58" evidence="1">
    <location>
        <begin position="83"/>
        <end position="272"/>
    </location>
</feature>
<dbReference type="EMBL" id="JMIU01000001">
    <property type="protein sequence ID" value="KDN96010.1"/>
    <property type="molecule type" value="Genomic_DNA"/>
</dbReference>
<evidence type="ECO:0000313" key="2">
    <source>
        <dbReference type="EMBL" id="KDN96010.1"/>
    </source>
</evidence>
<sequence length="332" mass="37801">MSSTSVFLQLNRLSDWLRKLFKPVQPDTVAVRQPILSQKDIHQLGEMLSQMVPKATPNPKASESLKQGEQGSRFLGSGMEYEESRLYQPGDEVRRINWRLMARTGQAYTKLFQEERQESWTLLVDQRQSMRFGTQQRLKVTQAVRVAGYYAWQAQIAGLPVDAIRLSETVKSTPIFEGRSSYEQLMEFLSVPQPPMTVAKEPRLHDELLECQKRLQVGSRLIIISDFQDLDDATLNVMAALQQKVMLKAVLVYDAVEKQLPAISGLKLQSLSGRTQAHSLTHQDYVAYETWASQYFETLRQKLSRVGVTFIEISTQDDLLKLHRHVGFAGAA</sequence>
<protein>
    <recommendedName>
        <fullName evidence="1">DUF58 domain-containing protein</fullName>
    </recommendedName>
</protein>